<accession>Q5Z7S1</accession>
<protein>
    <submittedName>
        <fullName evidence="3">Uncharacterized protein</fullName>
    </submittedName>
</protein>
<feature type="compositionally biased region" description="Basic and acidic residues" evidence="1">
    <location>
        <begin position="199"/>
        <end position="209"/>
    </location>
</feature>
<reference evidence="3" key="2">
    <citation type="submission" date="2002-01" db="EMBL/GenBank/DDBJ databases">
        <title>Oryza sativa nipponbare(GA3) genomic DNA, chromosome 6, BAC clone:OSJNBa0021N09.</title>
        <authorList>
            <person name="Sasaki T."/>
            <person name="Matsumoto T."/>
            <person name="Yamamoto K."/>
        </authorList>
    </citation>
    <scope>NUCLEOTIDE SEQUENCE</scope>
</reference>
<feature type="compositionally biased region" description="Low complexity" evidence="1">
    <location>
        <begin position="103"/>
        <end position="115"/>
    </location>
</feature>
<evidence type="ECO:0000313" key="2">
    <source>
        <dbReference type="EMBL" id="BAD61645.1"/>
    </source>
</evidence>
<dbReference type="EMBL" id="AP004679">
    <property type="protein sequence ID" value="BAD61785.1"/>
    <property type="molecule type" value="Genomic_DNA"/>
</dbReference>
<organism evidence="3 4">
    <name type="scientific">Oryza sativa subsp. japonica</name>
    <name type="common">Rice</name>
    <dbReference type="NCBI Taxonomy" id="39947"/>
    <lineage>
        <taxon>Eukaryota</taxon>
        <taxon>Viridiplantae</taxon>
        <taxon>Streptophyta</taxon>
        <taxon>Embryophyta</taxon>
        <taxon>Tracheophyta</taxon>
        <taxon>Spermatophyta</taxon>
        <taxon>Magnoliopsida</taxon>
        <taxon>Liliopsida</taxon>
        <taxon>Poales</taxon>
        <taxon>Poaceae</taxon>
        <taxon>BOP clade</taxon>
        <taxon>Oryzoideae</taxon>
        <taxon>Oryzeae</taxon>
        <taxon>Oryzinae</taxon>
        <taxon>Oryza</taxon>
        <taxon>Oryza sativa</taxon>
    </lineage>
</organism>
<evidence type="ECO:0000313" key="3">
    <source>
        <dbReference type="EMBL" id="BAD61785.1"/>
    </source>
</evidence>
<feature type="region of interest" description="Disordered" evidence="1">
    <location>
        <begin position="23"/>
        <end position="171"/>
    </location>
</feature>
<dbReference type="Proteomes" id="UP000000763">
    <property type="component" value="Chromosome 6"/>
</dbReference>
<name>Q5Z7S1_ORYSJ</name>
<reference evidence="4" key="4">
    <citation type="journal article" date="2008" name="Nucleic Acids Res.">
        <title>The rice annotation project database (RAP-DB): 2008 update.</title>
        <authorList>
            <consortium name="The rice annotation project (RAP)"/>
        </authorList>
    </citation>
    <scope>GENOME REANNOTATION</scope>
    <source>
        <strain evidence="4">cv. Nipponbare</strain>
    </source>
</reference>
<evidence type="ECO:0000313" key="4">
    <source>
        <dbReference type="Proteomes" id="UP000000763"/>
    </source>
</evidence>
<evidence type="ECO:0000256" key="1">
    <source>
        <dbReference type="SAM" id="MobiDB-lite"/>
    </source>
</evidence>
<proteinExistence type="predicted"/>
<sequence>MWPSAPPKKIIFSDNFSIFAGPTSTRLRKYSSGKNKSTPATPTSHHHRPSAKSGRGGEPHRTLLPEWKAAPPLSSGRIWKGGREGRGRAASATADALPPPPAEATTAALLSPPVGSRRREGRGRAASTATSLPSSPDLGGREGGDGSRRLHRYWPPLFTRSGREGGRPLPLPVPSLRRIWEGGRAASTAASALPPRSDLGGRDGGEQSRCRCPPLRLGVETSRAKPGST</sequence>
<gene>
    <name evidence="3" type="ORF">OSJNBa0021N09.13</name>
    <name evidence="2" type="ORF">P0459H02.39</name>
</gene>
<reference evidence="4" key="3">
    <citation type="journal article" date="2005" name="Nature">
        <title>The map-based sequence of the rice genome.</title>
        <authorList>
            <consortium name="International rice genome sequencing project (IRGSP)"/>
            <person name="Matsumoto T."/>
            <person name="Wu J."/>
            <person name="Kanamori H."/>
            <person name="Katayose Y."/>
            <person name="Fujisawa M."/>
            <person name="Namiki N."/>
            <person name="Mizuno H."/>
            <person name="Yamamoto K."/>
            <person name="Antonio B.A."/>
            <person name="Baba T."/>
            <person name="Sakata K."/>
            <person name="Nagamura Y."/>
            <person name="Aoki H."/>
            <person name="Arikawa K."/>
            <person name="Arita K."/>
            <person name="Bito T."/>
            <person name="Chiden Y."/>
            <person name="Fujitsuka N."/>
            <person name="Fukunaka R."/>
            <person name="Hamada M."/>
            <person name="Harada C."/>
            <person name="Hayashi A."/>
            <person name="Hijishita S."/>
            <person name="Honda M."/>
            <person name="Hosokawa S."/>
            <person name="Ichikawa Y."/>
            <person name="Idonuma A."/>
            <person name="Iijima M."/>
            <person name="Ikeda M."/>
            <person name="Ikeno M."/>
            <person name="Ito K."/>
            <person name="Ito S."/>
            <person name="Ito T."/>
            <person name="Ito Y."/>
            <person name="Ito Y."/>
            <person name="Iwabuchi A."/>
            <person name="Kamiya K."/>
            <person name="Karasawa W."/>
            <person name="Kurita K."/>
            <person name="Katagiri S."/>
            <person name="Kikuta A."/>
            <person name="Kobayashi H."/>
            <person name="Kobayashi N."/>
            <person name="Machita K."/>
            <person name="Maehara T."/>
            <person name="Masukawa M."/>
            <person name="Mizubayashi T."/>
            <person name="Mukai Y."/>
            <person name="Nagasaki H."/>
            <person name="Nagata Y."/>
            <person name="Naito S."/>
            <person name="Nakashima M."/>
            <person name="Nakama Y."/>
            <person name="Nakamichi Y."/>
            <person name="Nakamura M."/>
            <person name="Meguro A."/>
            <person name="Negishi M."/>
            <person name="Ohta I."/>
            <person name="Ohta T."/>
            <person name="Okamoto M."/>
            <person name="Ono N."/>
            <person name="Saji S."/>
            <person name="Sakaguchi M."/>
            <person name="Sakai K."/>
            <person name="Shibata M."/>
            <person name="Shimokawa T."/>
            <person name="Song J."/>
            <person name="Takazaki Y."/>
            <person name="Terasawa K."/>
            <person name="Tsugane M."/>
            <person name="Tsuji K."/>
            <person name="Ueda S."/>
            <person name="Waki K."/>
            <person name="Yamagata H."/>
            <person name="Yamamoto M."/>
            <person name="Yamamoto S."/>
            <person name="Yamane H."/>
            <person name="Yoshiki S."/>
            <person name="Yoshihara R."/>
            <person name="Yukawa K."/>
            <person name="Zhong H."/>
            <person name="Yano M."/>
            <person name="Yuan Q."/>
            <person name="Ouyang S."/>
            <person name="Liu J."/>
            <person name="Jones K.M."/>
            <person name="Gansberger K."/>
            <person name="Moffat K."/>
            <person name="Hill J."/>
            <person name="Bera J."/>
            <person name="Fadrosh D."/>
            <person name="Jin S."/>
            <person name="Johri S."/>
            <person name="Kim M."/>
            <person name="Overton L."/>
            <person name="Reardon M."/>
            <person name="Tsitrin T."/>
            <person name="Vuong H."/>
            <person name="Weaver B."/>
            <person name="Ciecko A."/>
            <person name="Tallon L."/>
            <person name="Jackson J."/>
            <person name="Pai G."/>
            <person name="Aken S.V."/>
            <person name="Utterback T."/>
            <person name="Reidmuller S."/>
            <person name="Feldblyum T."/>
            <person name="Hsiao J."/>
            <person name="Zismann V."/>
            <person name="Iobst S."/>
            <person name="de Vazeille A.R."/>
            <person name="Buell C.R."/>
            <person name="Ying K."/>
            <person name="Li Y."/>
            <person name="Lu T."/>
            <person name="Huang Y."/>
            <person name="Zhao Q."/>
            <person name="Feng Q."/>
            <person name="Zhang L."/>
            <person name="Zhu J."/>
            <person name="Weng Q."/>
            <person name="Mu J."/>
            <person name="Lu Y."/>
            <person name="Fan D."/>
            <person name="Liu Y."/>
            <person name="Guan J."/>
            <person name="Zhang Y."/>
            <person name="Yu S."/>
            <person name="Liu X."/>
            <person name="Zhang Y."/>
            <person name="Hong G."/>
            <person name="Han B."/>
            <person name="Choisne N."/>
            <person name="Demange N."/>
            <person name="Orjeda G."/>
            <person name="Samain S."/>
            <person name="Cattolico L."/>
            <person name="Pelletier E."/>
            <person name="Couloux A."/>
            <person name="Segurens B."/>
            <person name="Wincker P."/>
            <person name="D'Hont A."/>
            <person name="Scarpelli C."/>
            <person name="Weissenbach J."/>
            <person name="Salanoubat M."/>
            <person name="Quetier F."/>
            <person name="Yu Y."/>
            <person name="Kim H.R."/>
            <person name="Rambo T."/>
            <person name="Currie J."/>
            <person name="Collura K."/>
            <person name="Luo M."/>
            <person name="Yang T."/>
            <person name="Ammiraju J.S.S."/>
            <person name="Engler F."/>
            <person name="Soderlund C."/>
            <person name="Wing R.A."/>
            <person name="Palmer L.E."/>
            <person name="de la Bastide M."/>
            <person name="Spiegel L."/>
            <person name="Nascimento L."/>
            <person name="Zutavern T."/>
            <person name="O'Shaughnessy A."/>
            <person name="Dike S."/>
            <person name="Dedhia N."/>
            <person name="Preston R."/>
            <person name="Balija V."/>
            <person name="McCombie W.R."/>
            <person name="Chow T."/>
            <person name="Chen H."/>
            <person name="Chung M."/>
            <person name="Chen C."/>
            <person name="Shaw J."/>
            <person name="Wu H."/>
            <person name="Hsiao K."/>
            <person name="Chao Y."/>
            <person name="Chu M."/>
            <person name="Cheng C."/>
            <person name="Hour A."/>
            <person name="Lee P."/>
            <person name="Lin S."/>
            <person name="Lin Y."/>
            <person name="Liou J."/>
            <person name="Liu S."/>
            <person name="Hsing Y."/>
            <person name="Raghuvanshi S."/>
            <person name="Mohanty A."/>
            <person name="Bharti A.K."/>
            <person name="Gaur A."/>
            <person name="Gupta V."/>
            <person name="Kumar D."/>
            <person name="Ravi V."/>
            <person name="Vij S."/>
            <person name="Kapur A."/>
            <person name="Khurana P."/>
            <person name="Khurana P."/>
            <person name="Khurana J.P."/>
            <person name="Tyagi A.K."/>
            <person name="Gaikwad K."/>
            <person name="Singh A."/>
            <person name="Dalal V."/>
            <person name="Srivastava S."/>
            <person name="Dixit A."/>
            <person name="Pal A.K."/>
            <person name="Ghazi I.A."/>
            <person name="Yadav M."/>
            <person name="Pandit A."/>
            <person name="Bhargava A."/>
            <person name="Sureshbabu K."/>
            <person name="Batra K."/>
            <person name="Sharma T.R."/>
            <person name="Mohapatra T."/>
            <person name="Singh N.K."/>
            <person name="Messing J."/>
            <person name="Nelson A.B."/>
            <person name="Fuks G."/>
            <person name="Kavchok S."/>
            <person name="Keizer G."/>
            <person name="Linton E."/>
            <person name="Llaca V."/>
            <person name="Song R."/>
            <person name="Tanyolac B."/>
            <person name="Young S."/>
            <person name="Ho-Il K."/>
            <person name="Hahn J.H."/>
            <person name="Sangsakoo G."/>
            <person name="Vanavichit A."/>
            <person name="de Mattos Luiz.A.T."/>
            <person name="Zimmer P.D."/>
            <person name="Malone G."/>
            <person name="Dellagostin O."/>
            <person name="de Oliveira A.C."/>
            <person name="Bevan M."/>
            <person name="Bancroft I."/>
            <person name="Minx P."/>
            <person name="Cordum H."/>
            <person name="Wilson R."/>
            <person name="Cheng Z."/>
            <person name="Jin W."/>
            <person name="Jiang J."/>
            <person name="Leong S.A."/>
            <person name="Iwama H."/>
            <person name="Gojobori T."/>
            <person name="Itoh T."/>
            <person name="Niimura Y."/>
            <person name="Fujii Y."/>
            <person name="Habara T."/>
            <person name="Sakai H."/>
            <person name="Sato Y."/>
            <person name="Wilson G."/>
            <person name="Kumar K."/>
            <person name="McCouch S."/>
            <person name="Juretic N."/>
            <person name="Hoen D."/>
            <person name="Wright S."/>
            <person name="Bruskiewich R."/>
            <person name="Bureau T."/>
            <person name="Miyao A."/>
            <person name="Hirochika H."/>
            <person name="Nishikawa T."/>
            <person name="Kadowaki K."/>
            <person name="Sugiura M."/>
            <person name="Burr B."/>
            <person name="Sasaki T."/>
        </authorList>
    </citation>
    <scope>NUCLEOTIDE SEQUENCE [LARGE SCALE GENOMIC DNA]</scope>
    <source>
        <strain evidence="4">cv. Nipponbare</strain>
    </source>
</reference>
<feature type="compositionally biased region" description="Polar residues" evidence="1">
    <location>
        <begin position="32"/>
        <end position="43"/>
    </location>
</feature>
<dbReference type="EMBL" id="AP003572">
    <property type="protein sequence ID" value="BAD61645.1"/>
    <property type="molecule type" value="Genomic_DNA"/>
</dbReference>
<feature type="region of interest" description="Disordered" evidence="1">
    <location>
        <begin position="184"/>
        <end position="229"/>
    </location>
</feature>
<feature type="compositionally biased region" description="Low complexity" evidence="1">
    <location>
        <begin position="124"/>
        <end position="136"/>
    </location>
</feature>
<reference evidence="2" key="1">
    <citation type="submission" date="2001-05" db="EMBL/GenBank/DDBJ databases">
        <title>Oryza sativa nipponbare(GA3) genomic DNA, chromosome 6, PAC clone:P0459H02.</title>
        <authorList>
            <person name="Sasaki T."/>
            <person name="Matsumoto T."/>
            <person name="Yamamoto K."/>
        </authorList>
    </citation>
    <scope>NUCLEOTIDE SEQUENCE</scope>
</reference>
<dbReference type="AlphaFoldDB" id="Q5Z7S1"/>
<feature type="compositionally biased region" description="Basic and acidic residues" evidence="1">
    <location>
        <begin position="139"/>
        <end position="148"/>
    </location>
</feature>